<dbReference type="InterPro" id="IPR014982">
    <property type="entry name" value="GSCFA"/>
</dbReference>
<protein>
    <submittedName>
        <fullName evidence="2">GSCFA family protein</fullName>
    </submittedName>
</protein>
<evidence type="ECO:0000313" key="2">
    <source>
        <dbReference type="EMBL" id="POZ52001.1"/>
    </source>
</evidence>
<feature type="domain" description="GSCFA" evidence="1">
    <location>
        <begin position="40"/>
        <end position="309"/>
    </location>
</feature>
<comment type="caution">
    <text evidence="2">The sequence shown here is derived from an EMBL/GenBank/DDBJ whole genome shotgun (WGS) entry which is preliminary data.</text>
</comment>
<dbReference type="AlphaFoldDB" id="A0A2S5CMG7"/>
<dbReference type="EMBL" id="PGFZ01000004">
    <property type="protein sequence ID" value="POZ52001.1"/>
    <property type="molecule type" value="Genomic_DNA"/>
</dbReference>
<dbReference type="RefSeq" id="WP_103974405.1">
    <property type="nucleotide sequence ID" value="NZ_PGFZ01000004.1"/>
</dbReference>
<sequence>MNPYECLSVEAFWRTAIANLEPTQIHDIWKPKFSLDKTQKIATSGSCFAQHISKALMARGYSWLDGEPAPKGLSLTSQTLFNYGIFSFRTGNIYTAALLKQWLIWAIINEPAPDEAWMKGNRFYDPFRPGIEPNGFYSIEEMVASRNSTLTAIRDTFKQTSLFVFTLGLTEAWINSQHNYVYPMCPGTVAGDFDAKKHSFINYKYNEIIRDLEYSLNLIKEINPHIKFLLTVSPVPLTATATDKHVLVATTYSKSALRAVAEDMSSAREDTDYFPSYELITGTPFRGMFYQENLRTVTDKGVNFVMDSFFSCLGDHNKKNIALPVASLTMAQPEKNYDHVVCEEELLAAFGTKEKPQ</sequence>
<reference evidence="2 3" key="1">
    <citation type="submission" date="2017-11" db="EMBL/GenBank/DDBJ databases">
        <title>Draft Genome Sequence of Methylobacter psychrotolerans Sph1T, an Obligate Methanotroph from Low-Temperature Environments.</title>
        <authorList>
            <person name="Oshkin I.Y."/>
            <person name="Miroshnikov K."/>
            <person name="Belova S.E."/>
            <person name="Korzhenkov A."/>
            <person name="Toshchakov S.V."/>
            <person name="Dedysh S.N."/>
        </authorList>
    </citation>
    <scope>NUCLEOTIDE SEQUENCE [LARGE SCALE GENOMIC DNA]</scope>
    <source>
        <strain evidence="2 3">Sph1</strain>
    </source>
</reference>
<organism evidence="2 3">
    <name type="scientific">Methylovulum psychrotolerans</name>
    <dbReference type="NCBI Taxonomy" id="1704499"/>
    <lineage>
        <taxon>Bacteria</taxon>
        <taxon>Pseudomonadati</taxon>
        <taxon>Pseudomonadota</taxon>
        <taxon>Gammaproteobacteria</taxon>
        <taxon>Methylococcales</taxon>
        <taxon>Methylococcaceae</taxon>
        <taxon>Methylovulum</taxon>
    </lineage>
</organism>
<gene>
    <name evidence="2" type="ORF">AADEFJLK_02222</name>
</gene>
<name>A0A2S5CMG7_9GAMM</name>
<proteinExistence type="predicted"/>
<accession>A0A2S5CMG7</accession>
<evidence type="ECO:0000259" key="1">
    <source>
        <dbReference type="Pfam" id="PF08885"/>
    </source>
</evidence>
<dbReference type="Pfam" id="PF08885">
    <property type="entry name" value="GSCFA"/>
    <property type="match status" value="1"/>
</dbReference>
<evidence type="ECO:0000313" key="3">
    <source>
        <dbReference type="Proteomes" id="UP000237423"/>
    </source>
</evidence>
<dbReference type="Proteomes" id="UP000237423">
    <property type="component" value="Unassembled WGS sequence"/>
</dbReference>